<dbReference type="Proteomes" id="UP000887575">
    <property type="component" value="Unassembled WGS sequence"/>
</dbReference>
<dbReference type="WBParaSite" id="MBELARI_LOCUS1393">
    <property type="protein sequence ID" value="MBELARI_LOCUS1393"/>
    <property type="gene ID" value="MBELARI_LOCUS1393"/>
</dbReference>
<proteinExistence type="predicted"/>
<feature type="compositionally biased region" description="Polar residues" evidence="3">
    <location>
        <begin position="220"/>
        <end position="231"/>
    </location>
</feature>
<dbReference type="PANTHER" id="PTHR46297">
    <property type="entry name" value="ZINC FINGER CCCH-TYPE WITH G PATCH DOMAIN-CONTAINING PROTEIN"/>
    <property type="match status" value="1"/>
</dbReference>
<feature type="compositionally biased region" description="Basic and acidic residues" evidence="3">
    <location>
        <begin position="142"/>
        <end position="173"/>
    </location>
</feature>
<dbReference type="Gene3D" id="2.30.30.140">
    <property type="match status" value="1"/>
</dbReference>
<keyword evidence="4" id="KW-1185">Reference proteome</keyword>
<evidence type="ECO:0000256" key="3">
    <source>
        <dbReference type="SAM" id="MobiDB-lite"/>
    </source>
</evidence>
<evidence type="ECO:0000256" key="1">
    <source>
        <dbReference type="ARBA" id="ARBA00004123"/>
    </source>
</evidence>
<dbReference type="AlphaFoldDB" id="A0AAF3F0W4"/>
<reference evidence="5 6" key="1">
    <citation type="submission" date="2024-02" db="UniProtKB">
        <authorList>
            <consortium name="WormBaseParasite"/>
        </authorList>
    </citation>
    <scope>IDENTIFICATION</scope>
</reference>
<accession>A0AAF3F0W4</accession>
<dbReference type="SUPFAM" id="SSF63748">
    <property type="entry name" value="Tudor/PWWP/MBT"/>
    <property type="match status" value="1"/>
</dbReference>
<dbReference type="WBParaSite" id="MBELARI_LOCUS20155">
    <property type="protein sequence ID" value="MBELARI_LOCUS20155"/>
    <property type="gene ID" value="MBELARI_LOCUS20155"/>
</dbReference>
<evidence type="ECO:0000256" key="2">
    <source>
        <dbReference type="ARBA" id="ARBA00023242"/>
    </source>
</evidence>
<feature type="compositionally biased region" description="Low complexity" evidence="3">
    <location>
        <begin position="180"/>
        <end position="199"/>
    </location>
</feature>
<comment type="subcellular location">
    <subcellularLocation>
        <location evidence="1">Nucleus</location>
    </subcellularLocation>
</comment>
<evidence type="ECO:0000313" key="5">
    <source>
        <dbReference type="WBParaSite" id="MBELARI_LOCUS1393"/>
    </source>
</evidence>
<name>A0AAF3F0W4_9BILA</name>
<keyword evidence="2" id="KW-0539">Nucleus</keyword>
<sequence length="231" mass="25516">MSASDELANFKLQLEQVEAALLKDSNNEELLKLKGDLQEVIALQKEIVAAEQTERKAEADPSSSGREWRMGERVLAKGTNGQYYAAIIDGISGSTASVTFLGNKQQVLVELTSLRPAPHQEKSVFDNRRGGQAPAGANQKEWQAERERKRLKSLKKDMKRKELDQAKETEKSSWHKFNTKASSKGMKGVKKVVGSAAAADGPSGVRSKDISSRMDPYLFKQTSRGNMDSLF</sequence>
<evidence type="ECO:0000313" key="6">
    <source>
        <dbReference type="WBParaSite" id="MBELARI_LOCUS20155"/>
    </source>
</evidence>
<protein>
    <submittedName>
        <fullName evidence="5 6">Tudor domain-containing protein</fullName>
    </submittedName>
</protein>
<dbReference type="GO" id="GO:0005634">
    <property type="term" value="C:nucleus"/>
    <property type="evidence" value="ECO:0007669"/>
    <property type="project" value="UniProtKB-SubCell"/>
</dbReference>
<organism evidence="4 6">
    <name type="scientific">Mesorhabditis belari</name>
    <dbReference type="NCBI Taxonomy" id="2138241"/>
    <lineage>
        <taxon>Eukaryota</taxon>
        <taxon>Metazoa</taxon>
        <taxon>Ecdysozoa</taxon>
        <taxon>Nematoda</taxon>
        <taxon>Chromadorea</taxon>
        <taxon>Rhabditida</taxon>
        <taxon>Rhabditina</taxon>
        <taxon>Rhabditomorpha</taxon>
        <taxon>Rhabditoidea</taxon>
        <taxon>Rhabditidae</taxon>
        <taxon>Mesorhabditinae</taxon>
        <taxon>Mesorhabditis</taxon>
    </lineage>
</organism>
<feature type="region of interest" description="Disordered" evidence="3">
    <location>
        <begin position="121"/>
        <end position="231"/>
    </location>
</feature>
<evidence type="ECO:0000313" key="4">
    <source>
        <dbReference type="Proteomes" id="UP000887575"/>
    </source>
</evidence>